<dbReference type="AlphaFoldDB" id="A0A7J7JKH1"/>
<proteinExistence type="predicted"/>
<organism evidence="3 4">
    <name type="scientific">Bugula neritina</name>
    <name type="common">Brown bryozoan</name>
    <name type="synonym">Sertularia neritina</name>
    <dbReference type="NCBI Taxonomy" id="10212"/>
    <lineage>
        <taxon>Eukaryota</taxon>
        <taxon>Metazoa</taxon>
        <taxon>Spiralia</taxon>
        <taxon>Lophotrochozoa</taxon>
        <taxon>Bryozoa</taxon>
        <taxon>Gymnolaemata</taxon>
        <taxon>Cheilostomatida</taxon>
        <taxon>Flustrina</taxon>
        <taxon>Buguloidea</taxon>
        <taxon>Bugulidae</taxon>
        <taxon>Bugula</taxon>
    </lineage>
</organism>
<protein>
    <submittedName>
        <fullName evidence="3">CNTROB</fullName>
    </submittedName>
</protein>
<keyword evidence="4" id="KW-1185">Reference proteome</keyword>
<accession>A0A7J7JKH1</accession>
<gene>
    <name evidence="3" type="ORF">EB796_015732</name>
</gene>
<dbReference type="Proteomes" id="UP000593567">
    <property type="component" value="Unassembled WGS sequence"/>
</dbReference>
<dbReference type="GO" id="GO:1902017">
    <property type="term" value="P:regulation of cilium assembly"/>
    <property type="evidence" value="ECO:0007669"/>
    <property type="project" value="InterPro"/>
</dbReference>
<dbReference type="GO" id="GO:0007099">
    <property type="term" value="P:centriole replication"/>
    <property type="evidence" value="ECO:0007669"/>
    <property type="project" value="InterPro"/>
</dbReference>
<dbReference type="OrthoDB" id="8190486at2759"/>
<sequence>MKQRIAVSAKEVDKSKPLHVHTGAHSHPAASPSERTTQPITVIQEHIRFAESILASPTNSESGRRSRSFSPLPPHVALSPAHQTVRPAARSRSCSPLARSPGHSATTSSRKKLAFDGEKRSNSPLLSRSGRERKAHEIRTRLTNDFIDATSHGLHHPSHRITADRMAAVSSGHDPAAASKPTEIHSPQQFTDIYTTPETDRHGTAHRYGPMSSTPHKNRHEDPLRESSRLHNTRYHPDAQEREAPAVPNTPSTYIRGLQSVRSGLRKLMSDEVDAAQELMLDTSHRAENVSLRIESTINAENQLLRDQLTRERNLRKQIEADKHELQSQLLESKDRLHHLTSTLKQKDGMMKKLDQNLDDVVNGWQKYEQETKHMKNTLSHNICRLEAEVEEQKLYAATLATDLSNAVEELKRERETSRDFARDSHEQYTRCQEDLTDAKNSLASEEEKVLRLQVEVAQATESRLRVEKQLESLQSMLEQEREKFKEREEELLNKINDITSVQIAVLEQEAVSTTFSLLIVITVLALTATCIMPCYQQYCSSIPFTL</sequence>
<evidence type="ECO:0000313" key="3">
    <source>
        <dbReference type="EMBL" id="KAF6025956.1"/>
    </source>
</evidence>
<feature type="region of interest" description="Disordered" evidence="2">
    <location>
        <begin position="54"/>
        <end position="137"/>
    </location>
</feature>
<evidence type="ECO:0000256" key="1">
    <source>
        <dbReference type="SAM" id="Coils"/>
    </source>
</evidence>
<dbReference type="GO" id="GO:1902410">
    <property type="term" value="P:mitotic cytokinetic process"/>
    <property type="evidence" value="ECO:0007669"/>
    <property type="project" value="TreeGrafter"/>
</dbReference>
<reference evidence="3" key="1">
    <citation type="submission" date="2020-06" db="EMBL/GenBank/DDBJ databases">
        <title>Draft genome of Bugula neritina, a colonial animal packing powerful symbionts and potential medicines.</title>
        <authorList>
            <person name="Rayko M."/>
        </authorList>
    </citation>
    <scope>NUCLEOTIDE SEQUENCE [LARGE SCALE GENOMIC DNA]</scope>
    <source>
        <strain evidence="3">Kwan_BN1</strain>
    </source>
</reference>
<dbReference type="GO" id="GO:0051299">
    <property type="term" value="P:centrosome separation"/>
    <property type="evidence" value="ECO:0007669"/>
    <property type="project" value="TreeGrafter"/>
</dbReference>
<dbReference type="GO" id="GO:0005814">
    <property type="term" value="C:centriole"/>
    <property type="evidence" value="ECO:0007669"/>
    <property type="project" value="TreeGrafter"/>
</dbReference>
<feature type="compositionally biased region" description="Basic and acidic residues" evidence="2">
    <location>
        <begin position="219"/>
        <end position="230"/>
    </location>
</feature>
<feature type="region of interest" description="Disordered" evidence="2">
    <location>
        <begin position="1"/>
        <end position="39"/>
    </location>
</feature>
<feature type="coiled-coil region" evidence="1">
    <location>
        <begin position="302"/>
        <end position="336"/>
    </location>
</feature>
<dbReference type="PANTHER" id="PTHR34439">
    <property type="entry name" value="CENTROBIN"/>
    <property type="match status" value="1"/>
</dbReference>
<comment type="caution">
    <text evidence="3">The sequence shown here is derived from an EMBL/GenBank/DDBJ whole genome shotgun (WGS) entry which is preliminary data.</text>
</comment>
<evidence type="ECO:0000313" key="4">
    <source>
        <dbReference type="Proteomes" id="UP000593567"/>
    </source>
</evidence>
<feature type="region of interest" description="Disordered" evidence="2">
    <location>
        <begin position="201"/>
        <end position="230"/>
    </location>
</feature>
<dbReference type="InterPro" id="IPR038923">
    <property type="entry name" value="Centrobin"/>
</dbReference>
<keyword evidence="1" id="KW-0175">Coiled coil</keyword>
<dbReference type="EMBL" id="VXIV02002384">
    <property type="protein sequence ID" value="KAF6025956.1"/>
    <property type="molecule type" value="Genomic_DNA"/>
</dbReference>
<dbReference type="PANTHER" id="PTHR34439:SF1">
    <property type="entry name" value="CENTROBIN"/>
    <property type="match status" value="1"/>
</dbReference>
<evidence type="ECO:0000256" key="2">
    <source>
        <dbReference type="SAM" id="MobiDB-lite"/>
    </source>
</evidence>
<name>A0A7J7JKH1_BUGNE</name>
<feature type="coiled-coil region" evidence="1">
    <location>
        <begin position="429"/>
        <end position="498"/>
    </location>
</feature>
<dbReference type="GO" id="GO:0005813">
    <property type="term" value="C:centrosome"/>
    <property type="evidence" value="ECO:0007669"/>
    <property type="project" value="TreeGrafter"/>
</dbReference>